<gene>
    <name evidence="1" type="ORF">B0T18DRAFT_320502</name>
</gene>
<name>A0AA40KA71_9PEZI</name>
<organism evidence="1 2">
    <name type="scientific">Schizothecium vesticola</name>
    <dbReference type="NCBI Taxonomy" id="314040"/>
    <lineage>
        <taxon>Eukaryota</taxon>
        <taxon>Fungi</taxon>
        <taxon>Dikarya</taxon>
        <taxon>Ascomycota</taxon>
        <taxon>Pezizomycotina</taxon>
        <taxon>Sordariomycetes</taxon>
        <taxon>Sordariomycetidae</taxon>
        <taxon>Sordariales</taxon>
        <taxon>Schizotheciaceae</taxon>
        <taxon>Schizothecium</taxon>
    </lineage>
</organism>
<proteinExistence type="predicted"/>
<dbReference type="AlphaFoldDB" id="A0AA40KA71"/>
<sequence length="124" mass="13511">YTLCGGWGMLDDCEERREACVADPRREGECGPACDGPGICHPRREVCGGEDGGGCPEGMECFLETDQAGGRGSTGMCFPLRYGSDYYERSREGEVVGGIRMGFRCRRGRRQGGFICSCSTFIKL</sequence>
<accession>A0AA40KA71</accession>
<evidence type="ECO:0000313" key="2">
    <source>
        <dbReference type="Proteomes" id="UP001172155"/>
    </source>
</evidence>
<keyword evidence="2" id="KW-1185">Reference proteome</keyword>
<comment type="caution">
    <text evidence="1">The sequence shown here is derived from an EMBL/GenBank/DDBJ whole genome shotgun (WGS) entry which is preliminary data.</text>
</comment>
<protein>
    <submittedName>
        <fullName evidence="1">Uncharacterized protein</fullName>
    </submittedName>
</protein>
<dbReference type="Proteomes" id="UP001172155">
    <property type="component" value="Unassembled WGS sequence"/>
</dbReference>
<dbReference type="EMBL" id="JAUKUD010000002">
    <property type="protein sequence ID" value="KAK0751799.1"/>
    <property type="molecule type" value="Genomic_DNA"/>
</dbReference>
<evidence type="ECO:0000313" key="1">
    <source>
        <dbReference type="EMBL" id="KAK0751799.1"/>
    </source>
</evidence>
<feature type="non-terminal residue" evidence="1">
    <location>
        <position position="1"/>
    </location>
</feature>
<reference evidence="1" key="1">
    <citation type="submission" date="2023-06" db="EMBL/GenBank/DDBJ databases">
        <title>Genome-scale phylogeny and comparative genomics of the fungal order Sordariales.</title>
        <authorList>
            <consortium name="Lawrence Berkeley National Laboratory"/>
            <person name="Hensen N."/>
            <person name="Bonometti L."/>
            <person name="Westerberg I."/>
            <person name="Brannstrom I.O."/>
            <person name="Guillou S."/>
            <person name="Cros-Aarteil S."/>
            <person name="Calhoun S."/>
            <person name="Haridas S."/>
            <person name="Kuo A."/>
            <person name="Mondo S."/>
            <person name="Pangilinan J."/>
            <person name="Riley R."/>
            <person name="LaButti K."/>
            <person name="Andreopoulos B."/>
            <person name="Lipzen A."/>
            <person name="Chen C."/>
            <person name="Yanf M."/>
            <person name="Daum C."/>
            <person name="Ng V."/>
            <person name="Clum A."/>
            <person name="Steindorff A."/>
            <person name="Ohm R."/>
            <person name="Martin F."/>
            <person name="Silar P."/>
            <person name="Natvig D."/>
            <person name="Lalanne C."/>
            <person name="Gautier V."/>
            <person name="Ament-velasquez S.L."/>
            <person name="Kruys A."/>
            <person name="Hutchinson M.I."/>
            <person name="Powell A.J."/>
            <person name="Barry K."/>
            <person name="Miller A.N."/>
            <person name="Grigoriev I.V."/>
            <person name="Debuchy R."/>
            <person name="Gladieux P."/>
            <person name="Thoren M.H."/>
            <person name="Johannesson H."/>
        </authorList>
    </citation>
    <scope>NUCLEOTIDE SEQUENCE</scope>
    <source>
        <strain evidence="1">SMH3187-1</strain>
    </source>
</reference>